<feature type="compositionally biased region" description="Acidic residues" evidence="1">
    <location>
        <begin position="63"/>
        <end position="97"/>
    </location>
</feature>
<reference evidence="2" key="1">
    <citation type="submission" date="2023-04" db="EMBL/GenBank/DDBJ databases">
        <title>Phytophthora fragariaefolia NBRC 109709.</title>
        <authorList>
            <person name="Ichikawa N."/>
            <person name="Sato H."/>
            <person name="Tonouchi N."/>
        </authorList>
    </citation>
    <scope>NUCLEOTIDE SEQUENCE</scope>
    <source>
        <strain evidence="2">NBRC 109709</strain>
    </source>
</reference>
<evidence type="ECO:0000256" key="1">
    <source>
        <dbReference type="SAM" id="MobiDB-lite"/>
    </source>
</evidence>
<dbReference type="EMBL" id="BSXT01019012">
    <property type="protein sequence ID" value="GMG17434.1"/>
    <property type="molecule type" value="Genomic_DNA"/>
</dbReference>
<dbReference type="OrthoDB" id="129251at2759"/>
<dbReference type="AlphaFoldDB" id="A0A9W7DFH3"/>
<gene>
    <name evidence="2" type="ORF">Pfra01_003015200</name>
</gene>
<name>A0A9W7DFH3_9STRA</name>
<feature type="region of interest" description="Disordered" evidence="1">
    <location>
        <begin position="1"/>
        <end position="29"/>
    </location>
</feature>
<feature type="region of interest" description="Disordered" evidence="1">
    <location>
        <begin position="57"/>
        <end position="99"/>
    </location>
</feature>
<dbReference type="Proteomes" id="UP001165121">
    <property type="component" value="Unassembled WGS sequence"/>
</dbReference>
<proteinExistence type="predicted"/>
<comment type="caution">
    <text evidence="2">The sequence shown here is derived from an EMBL/GenBank/DDBJ whole genome shotgun (WGS) entry which is preliminary data.</text>
</comment>
<organism evidence="2 3">
    <name type="scientific">Phytophthora fragariaefolia</name>
    <dbReference type="NCBI Taxonomy" id="1490495"/>
    <lineage>
        <taxon>Eukaryota</taxon>
        <taxon>Sar</taxon>
        <taxon>Stramenopiles</taxon>
        <taxon>Oomycota</taxon>
        <taxon>Peronosporomycetes</taxon>
        <taxon>Peronosporales</taxon>
        <taxon>Peronosporaceae</taxon>
        <taxon>Phytophthora</taxon>
    </lineage>
</organism>
<dbReference type="PANTHER" id="PTHR37069:SF2">
    <property type="entry name" value="PIGGYBAC TRANSPOSABLE ELEMENT-DERIVED PROTEIN DOMAIN-CONTAINING PROTEIN"/>
    <property type="match status" value="1"/>
</dbReference>
<evidence type="ECO:0000313" key="2">
    <source>
        <dbReference type="EMBL" id="GMG17434.1"/>
    </source>
</evidence>
<sequence length="303" mass="34307">MKAQARLRLSRNPHGLIEATVTVDDDEDEAGETLGAELIADTDDGLNAVGDGDIAADYGAIESGDDAEKDDVESNEDDDSSAEFYGPDDEDEDEQSESETAAEVLFAENFLDRFGGEDEVMAGNLKNDVLRSMSATGWEYVEIPDTEDSMRALYEPVNNNRSYPGLRQGYSGPTAEALRNADSPLALFFFFLPVVLWQHIAMCSNQYHREMLPLRDEERYKRYRQTRLHKPEIPRKTRRDVRHELEDMKTIRPYELCRFVGLLIARTIAPNREKLANHWRLTDEGAILRGSFGSVVQRGRPKQ</sequence>
<accession>A0A9W7DFH3</accession>
<keyword evidence="3" id="KW-1185">Reference proteome</keyword>
<evidence type="ECO:0000313" key="3">
    <source>
        <dbReference type="Proteomes" id="UP001165121"/>
    </source>
</evidence>
<dbReference type="PANTHER" id="PTHR37069">
    <property type="entry name" value="DDE_TNP_1_7 DOMAIN-CONTAINING PROTEIN"/>
    <property type="match status" value="1"/>
</dbReference>
<protein>
    <submittedName>
        <fullName evidence="2">Unnamed protein product</fullName>
    </submittedName>
</protein>